<feature type="compositionally biased region" description="Acidic residues" evidence="1">
    <location>
        <begin position="264"/>
        <end position="280"/>
    </location>
</feature>
<feature type="transmembrane region" description="Helical" evidence="2">
    <location>
        <begin position="102"/>
        <end position="122"/>
    </location>
</feature>
<keyword evidence="4" id="KW-1185">Reference proteome</keyword>
<feature type="transmembrane region" description="Helical" evidence="2">
    <location>
        <begin position="163"/>
        <end position="187"/>
    </location>
</feature>
<dbReference type="EMBL" id="CP011125">
    <property type="protein sequence ID" value="AKF04096.1"/>
    <property type="molecule type" value="Genomic_DNA"/>
</dbReference>
<evidence type="ECO:0000313" key="4">
    <source>
        <dbReference type="Proteomes" id="UP000034883"/>
    </source>
</evidence>
<dbReference type="AlphaFoldDB" id="A0A0F6W0E7"/>
<evidence type="ECO:0000313" key="3">
    <source>
        <dbReference type="EMBL" id="AKF04096.1"/>
    </source>
</evidence>
<reference evidence="3 4" key="1">
    <citation type="submission" date="2015-03" db="EMBL/GenBank/DDBJ databases">
        <title>Genome assembly of Sandaracinus amylolyticus DSM 53668.</title>
        <authorList>
            <person name="Sharma G."/>
            <person name="Subramanian S."/>
        </authorList>
    </citation>
    <scope>NUCLEOTIDE SEQUENCE [LARGE SCALE GENOMIC DNA]</scope>
    <source>
        <strain evidence="3 4">DSM 53668</strain>
    </source>
</reference>
<proteinExistence type="predicted"/>
<name>A0A0F6W0E7_9BACT</name>
<dbReference type="RefSeq" id="WP_053231476.1">
    <property type="nucleotide sequence ID" value="NZ_CP011125.1"/>
</dbReference>
<feature type="region of interest" description="Disordered" evidence="1">
    <location>
        <begin position="250"/>
        <end position="285"/>
    </location>
</feature>
<dbReference type="Proteomes" id="UP000034883">
    <property type="component" value="Chromosome"/>
</dbReference>
<evidence type="ECO:0000256" key="2">
    <source>
        <dbReference type="SAM" id="Phobius"/>
    </source>
</evidence>
<feature type="transmembrane region" description="Helical" evidence="2">
    <location>
        <begin position="20"/>
        <end position="41"/>
    </location>
</feature>
<keyword evidence="2" id="KW-0812">Transmembrane</keyword>
<protein>
    <recommendedName>
        <fullName evidence="5">DUF4129 domain-containing protein</fullName>
    </recommendedName>
</protein>
<feature type="transmembrane region" description="Helical" evidence="2">
    <location>
        <begin position="220"/>
        <end position="245"/>
    </location>
</feature>
<feature type="transmembrane region" description="Helical" evidence="2">
    <location>
        <begin position="77"/>
        <end position="96"/>
    </location>
</feature>
<feature type="transmembrane region" description="Helical" evidence="2">
    <location>
        <begin position="292"/>
        <end position="315"/>
    </location>
</feature>
<organism evidence="3 4">
    <name type="scientific">Sandaracinus amylolyticus</name>
    <dbReference type="NCBI Taxonomy" id="927083"/>
    <lineage>
        <taxon>Bacteria</taxon>
        <taxon>Pseudomonadati</taxon>
        <taxon>Myxococcota</taxon>
        <taxon>Polyangia</taxon>
        <taxon>Polyangiales</taxon>
        <taxon>Sandaracinaceae</taxon>
        <taxon>Sandaracinus</taxon>
    </lineage>
</organism>
<gene>
    <name evidence="3" type="ORF">DB32_001245</name>
</gene>
<accession>A0A0F6W0E7</accession>
<dbReference type="STRING" id="927083.DB32_001245"/>
<dbReference type="KEGG" id="samy:DB32_001245"/>
<sequence>MSTAREAWRRDAKELARPALTYLAWVVVMVAMFDLVLLVLEGFSGEVLVMLVVLSASTIAGVLIGQALAIARVRGSALGCATMLWYAGSCVVSGALAAGGPLGGVLIALLFLTPIFVSGGAWSLASSRALFAAWVPLIYGTGAMFAILERDDRVGVWEQGDKWAIWNVTTALILFLTIALLLVYLVMRERHRLHRWRHAPRALLAGTVIERGAARPRLTVMGWVALVVAGLMLTAGTLFIAPYLFRTAPEEGEPDGESQSQEQTEQESEEEIEQSEDGEGDAAAQAERAARALAQAVCPAMIALLLIAAMAAVAWRPVRRLVIVEVLRRPRWRVAPTTRIRMGWRLIEIALGDLGIDADPSVDASELVRRHEAKLGAIDAELLARLRAAAALRDRVAYALALEPDDVERFVGDAERIWVIASNRIELKKEAQNAFRDVG</sequence>
<feature type="transmembrane region" description="Helical" evidence="2">
    <location>
        <begin position="47"/>
        <end position="70"/>
    </location>
</feature>
<evidence type="ECO:0008006" key="5">
    <source>
        <dbReference type="Google" id="ProtNLM"/>
    </source>
</evidence>
<keyword evidence="2" id="KW-1133">Transmembrane helix</keyword>
<evidence type="ECO:0000256" key="1">
    <source>
        <dbReference type="SAM" id="MobiDB-lite"/>
    </source>
</evidence>
<keyword evidence="2" id="KW-0472">Membrane</keyword>
<feature type="transmembrane region" description="Helical" evidence="2">
    <location>
        <begin position="129"/>
        <end position="148"/>
    </location>
</feature>